<evidence type="ECO:0000256" key="3">
    <source>
        <dbReference type="RuleBase" id="RU003718"/>
    </source>
</evidence>
<dbReference type="PANTHER" id="PTHR48043">
    <property type="entry name" value="EG:EG0003.4 PROTEIN-RELATED"/>
    <property type="match status" value="1"/>
</dbReference>
<reference evidence="5 6" key="1">
    <citation type="submission" date="2023-03" db="EMBL/GenBank/DDBJ databases">
        <title>Genome sequence of Lichtheimia ornata CBS 291.66.</title>
        <authorList>
            <person name="Mohabir J.T."/>
            <person name="Shea T.P."/>
            <person name="Kurbessoian T."/>
            <person name="Berby B."/>
            <person name="Fontaine J."/>
            <person name="Livny J."/>
            <person name="Gnirke A."/>
            <person name="Stajich J.E."/>
            <person name="Cuomo C.A."/>
        </authorList>
    </citation>
    <scope>NUCLEOTIDE SEQUENCE [LARGE SCALE GENOMIC DNA]</scope>
    <source>
        <strain evidence="5">CBS 291.66</strain>
    </source>
</reference>
<evidence type="ECO:0000256" key="4">
    <source>
        <dbReference type="SAM" id="SignalP"/>
    </source>
</evidence>
<dbReference type="EMBL" id="JARTCD010000004">
    <property type="protein sequence ID" value="KAJ8662792.1"/>
    <property type="molecule type" value="Genomic_DNA"/>
</dbReference>
<dbReference type="Pfam" id="PF00201">
    <property type="entry name" value="UDPGT"/>
    <property type="match status" value="1"/>
</dbReference>
<gene>
    <name evidence="5" type="ORF">O0I10_001756</name>
</gene>
<accession>A0AAD7VD27</accession>
<keyword evidence="6" id="KW-1185">Reference proteome</keyword>
<dbReference type="AlphaFoldDB" id="A0AAD7VD27"/>
<dbReference type="InterPro" id="IPR050271">
    <property type="entry name" value="UDP-glycosyltransferase"/>
</dbReference>
<feature type="chain" id="PRO_5042215063" description="UDP-glycosyltransferases domain-containing protein" evidence="4">
    <location>
        <begin position="27"/>
        <end position="475"/>
    </location>
</feature>
<proteinExistence type="inferred from homology"/>
<dbReference type="SUPFAM" id="SSF53756">
    <property type="entry name" value="UDP-Glycosyltransferase/glycogen phosphorylase"/>
    <property type="match status" value="1"/>
</dbReference>
<organism evidence="5 6">
    <name type="scientific">Lichtheimia ornata</name>
    <dbReference type="NCBI Taxonomy" id="688661"/>
    <lineage>
        <taxon>Eukaryota</taxon>
        <taxon>Fungi</taxon>
        <taxon>Fungi incertae sedis</taxon>
        <taxon>Mucoromycota</taxon>
        <taxon>Mucoromycotina</taxon>
        <taxon>Mucoromycetes</taxon>
        <taxon>Mucorales</taxon>
        <taxon>Lichtheimiaceae</taxon>
        <taxon>Lichtheimia</taxon>
    </lineage>
</organism>
<comment type="similarity">
    <text evidence="3">Belongs to the UDP-glycosyltransferase family.</text>
</comment>
<keyword evidence="2 3" id="KW-0808">Transferase</keyword>
<evidence type="ECO:0000256" key="1">
    <source>
        <dbReference type="ARBA" id="ARBA00022676"/>
    </source>
</evidence>
<name>A0AAD7VD27_9FUNG</name>
<evidence type="ECO:0000256" key="2">
    <source>
        <dbReference type="ARBA" id="ARBA00022679"/>
    </source>
</evidence>
<dbReference type="InterPro" id="IPR035595">
    <property type="entry name" value="UDP_glycos_trans_CS"/>
</dbReference>
<keyword evidence="1 3" id="KW-0328">Glycosyltransferase</keyword>
<evidence type="ECO:0000313" key="6">
    <source>
        <dbReference type="Proteomes" id="UP001234581"/>
    </source>
</evidence>
<feature type="signal peptide" evidence="4">
    <location>
        <begin position="1"/>
        <end position="26"/>
    </location>
</feature>
<sequence length="475" mass="53413">MSTLVARLLTALWIMLGIIHHVGVHCAEKHICLCTTIGGISHSRWLFEIGNVLIERGYHVTYITDEYNAQFATGYPNLDVQAILPPTTAIYPNNTIFTSLDEVAMWKSLEKVLKSGYDASYDTMMAFFEKHSPAMVVCDMMLDFCADAASDYGAPIAITSTSTMIHRQQSLCRGIPFLLQWPCRHLMRLWYPFLWKDNKAHALKLINNYFGLEPAQDFDPLTHMVGPILPEHQEHASNLSNAETQFLATHTKVVLVAFGQHQLFHLDAQETASLDTALQEHQRCGNVDGVIWVTREKHNVCNNQLSTTTRSLDSMCVEWIDQHAILHHPAVRLFISHGGSGGLHESLDAATPLFLFPSMADQIPNAKQLQAEGVARWHPRATAAAAGAGKMDIQRIIEDLEFLLSSDNAPLQDSLKRHKTLVDLGKRRKHYAADLLEELVLASNDHGRLEHRIKKANMSLINTLLSWFQNRHCCT</sequence>
<comment type="caution">
    <text evidence="5">The sequence shown here is derived from an EMBL/GenBank/DDBJ whole genome shotgun (WGS) entry which is preliminary data.</text>
</comment>
<dbReference type="PROSITE" id="PS00375">
    <property type="entry name" value="UDPGT"/>
    <property type="match status" value="1"/>
</dbReference>
<keyword evidence="4" id="KW-0732">Signal</keyword>
<dbReference type="Proteomes" id="UP001234581">
    <property type="component" value="Unassembled WGS sequence"/>
</dbReference>
<protein>
    <recommendedName>
        <fullName evidence="7">UDP-glycosyltransferases domain-containing protein</fullName>
    </recommendedName>
</protein>
<evidence type="ECO:0000313" key="5">
    <source>
        <dbReference type="EMBL" id="KAJ8662792.1"/>
    </source>
</evidence>
<dbReference type="CDD" id="cd03784">
    <property type="entry name" value="GT1_Gtf-like"/>
    <property type="match status" value="1"/>
</dbReference>
<dbReference type="RefSeq" id="XP_058347705.1">
    <property type="nucleotide sequence ID" value="XM_058481848.1"/>
</dbReference>
<dbReference type="InterPro" id="IPR002213">
    <property type="entry name" value="UDP_glucos_trans"/>
</dbReference>
<dbReference type="Gene3D" id="3.40.50.2000">
    <property type="entry name" value="Glycogen Phosphorylase B"/>
    <property type="match status" value="2"/>
</dbReference>
<evidence type="ECO:0008006" key="7">
    <source>
        <dbReference type="Google" id="ProtNLM"/>
    </source>
</evidence>
<dbReference type="GO" id="GO:0008194">
    <property type="term" value="F:UDP-glycosyltransferase activity"/>
    <property type="evidence" value="ECO:0007669"/>
    <property type="project" value="InterPro"/>
</dbReference>
<dbReference type="PANTHER" id="PTHR48043:SF145">
    <property type="entry name" value="FI06409P-RELATED"/>
    <property type="match status" value="1"/>
</dbReference>
<dbReference type="GeneID" id="83209174"/>